<dbReference type="Proteomes" id="UP000297288">
    <property type="component" value="Unassembled WGS sequence"/>
</dbReference>
<proteinExistence type="predicted"/>
<reference evidence="1 2" key="1">
    <citation type="submission" date="2019-04" db="EMBL/GenBank/DDBJ databases">
        <title>Draft genome sequence data and analysis of a Fermenting Bacterium, Geotoga petraea strain HO-Geo1, isolated from heavy-oil petroleum reservoir in Russia.</title>
        <authorList>
            <person name="Grouzdev D.S."/>
            <person name="Semenova E.M."/>
            <person name="Sokolova D.S."/>
            <person name="Tourova T.P."/>
            <person name="Poltaraus A.B."/>
            <person name="Nazina T.N."/>
        </authorList>
    </citation>
    <scope>NUCLEOTIDE SEQUENCE [LARGE SCALE GENOMIC DNA]</scope>
    <source>
        <strain evidence="1 2">HO-Geo1</strain>
    </source>
</reference>
<evidence type="ECO:0000313" key="1">
    <source>
        <dbReference type="EMBL" id="TGG89324.1"/>
    </source>
</evidence>
<comment type="caution">
    <text evidence="1">The sequence shown here is derived from an EMBL/GenBank/DDBJ whole genome shotgun (WGS) entry which is preliminary data.</text>
</comment>
<gene>
    <name evidence="1" type="ORF">E4650_00290</name>
</gene>
<accession>A0A4Z0W8I5</accession>
<protein>
    <submittedName>
        <fullName evidence="1">Uncharacterized protein</fullName>
    </submittedName>
</protein>
<sequence length="31" mass="3541">MSRNLNIPLNTLIKGNNLNEPNHILLNLDKN</sequence>
<evidence type="ECO:0000313" key="2">
    <source>
        <dbReference type="Proteomes" id="UP000297288"/>
    </source>
</evidence>
<organism evidence="1 2">
    <name type="scientific">Geotoga petraea</name>
    <dbReference type="NCBI Taxonomy" id="28234"/>
    <lineage>
        <taxon>Bacteria</taxon>
        <taxon>Thermotogati</taxon>
        <taxon>Thermotogota</taxon>
        <taxon>Thermotogae</taxon>
        <taxon>Petrotogales</taxon>
        <taxon>Petrotogaceae</taxon>
        <taxon>Geotoga</taxon>
    </lineage>
</organism>
<name>A0A4Z0W8I5_9BACT</name>
<dbReference type="EMBL" id="SRME01000001">
    <property type="protein sequence ID" value="TGG89324.1"/>
    <property type="molecule type" value="Genomic_DNA"/>
</dbReference>
<dbReference type="AlphaFoldDB" id="A0A4Z0W8I5"/>